<sequence>MLSYMPRSANHHDDYQDLARPADLRANAAKSDGHFPSTEQRGGTAKEYRGGDEGTGSK</sequence>
<reference evidence="3" key="1">
    <citation type="submission" date="2022-11" db="UniProtKB">
        <authorList>
            <consortium name="WormBaseParasite"/>
        </authorList>
    </citation>
    <scope>IDENTIFICATION</scope>
</reference>
<protein>
    <submittedName>
        <fullName evidence="3">RING-type E3 ubiquitin transferase</fullName>
    </submittedName>
</protein>
<evidence type="ECO:0000313" key="3">
    <source>
        <dbReference type="WBParaSite" id="PgR038X_g010_t02"/>
    </source>
</evidence>
<dbReference type="AlphaFoldDB" id="A0A915BFJ7"/>
<evidence type="ECO:0000256" key="1">
    <source>
        <dbReference type="SAM" id="MobiDB-lite"/>
    </source>
</evidence>
<proteinExistence type="predicted"/>
<feature type="region of interest" description="Disordered" evidence="1">
    <location>
        <begin position="1"/>
        <end position="58"/>
    </location>
</feature>
<accession>A0A915BFJ7</accession>
<feature type="compositionally biased region" description="Basic and acidic residues" evidence="1">
    <location>
        <begin position="10"/>
        <end position="23"/>
    </location>
</feature>
<dbReference type="WBParaSite" id="PgR038X_g010_t02">
    <property type="protein sequence ID" value="PgR038X_g010_t02"/>
    <property type="gene ID" value="PgR038X_g010"/>
</dbReference>
<evidence type="ECO:0000313" key="2">
    <source>
        <dbReference type="Proteomes" id="UP000887569"/>
    </source>
</evidence>
<keyword evidence="2" id="KW-1185">Reference proteome</keyword>
<dbReference type="Proteomes" id="UP000887569">
    <property type="component" value="Unplaced"/>
</dbReference>
<organism evidence="2 3">
    <name type="scientific">Parascaris univalens</name>
    <name type="common">Nematode worm</name>
    <dbReference type="NCBI Taxonomy" id="6257"/>
    <lineage>
        <taxon>Eukaryota</taxon>
        <taxon>Metazoa</taxon>
        <taxon>Ecdysozoa</taxon>
        <taxon>Nematoda</taxon>
        <taxon>Chromadorea</taxon>
        <taxon>Rhabditida</taxon>
        <taxon>Spirurina</taxon>
        <taxon>Ascaridomorpha</taxon>
        <taxon>Ascaridoidea</taxon>
        <taxon>Ascarididae</taxon>
        <taxon>Parascaris</taxon>
    </lineage>
</organism>
<name>A0A915BFJ7_PARUN</name>